<feature type="compositionally biased region" description="Polar residues" evidence="1">
    <location>
        <begin position="40"/>
        <end position="53"/>
    </location>
</feature>
<comment type="caution">
    <text evidence="3">The sequence shown here is derived from an EMBL/GenBank/DDBJ whole genome shotgun (WGS) entry which is preliminary data.</text>
</comment>
<keyword evidence="4" id="KW-1185">Reference proteome</keyword>
<keyword evidence="2" id="KW-0812">Transmembrane</keyword>
<sequence>MRSRHPLSALRAFPSSCALVCSGSVCAVVKRSFHTTCVAFNNGTSSNSTQQRSAAEEDREELERERHLREQFAQKIQQGLPPQQGGSSAGAGNMGGGFGLGPGWGMGSGGGAPSAGQLPVTPDMARKMFNLMFYLTALLLLMLMVPLANSNSTFYTMQGLPWWELPIGSAAYFLLLRALYPRSEQNRIKTEFENAARTNPTLTFDQFITKNYPTMFQGYRTSQPEMVAAVSACLSSAKDLRFAKTMVRAAGRAKDPRSSTDDIMDALRRDFPQLF</sequence>
<gene>
    <name evidence="3" type="ORF">JKF63_03068</name>
</gene>
<keyword evidence="2" id="KW-0472">Membrane</keyword>
<dbReference type="Proteomes" id="UP000674318">
    <property type="component" value="Unassembled WGS sequence"/>
</dbReference>
<dbReference type="RefSeq" id="XP_067755533.1">
    <property type="nucleotide sequence ID" value="XM_067899089.1"/>
</dbReference>
<keyword evidence="2" id="KW-1133">Transmembrane helix</keyword>
<feature type="transmembrane region" description="Helical" evidence="2">
    <location>
        <begin position="131"/>
        <end position="148"/>
    </location>
</feature>
<dbReference type="EMBL" id="JAFJZO010000030">
    <property type="protein sequence ID" value="KAG5498779.1"/>
    <property type="molecule type" value="Genomic_DNA"/>
</dbReference>
<proteinExistence type="predicted"/>
<dbReference type="AlphaFoldDB" id="A0A836HTD0"/>
<dbReference type="GeneID" id="94289166"/>
<dbReference type="OrthoDB" id="266874at2759"/>
<accession>A0A836HTD0</accession>
<evidence type="ECO:0000313" key="3">
    <source>
        <dbReference type="EMBL" id="KAG5498779.1"/>
    </source>
</evidence>
<reference evidence="3 4" key="1">
    <citation type="submission" date="2021-02" db="EMBL/GenBank/DDBJ databases">
        <title>Porcisia hertigi Genome sequencing and assembly.</title>
        <authorList>
            <person name="Almutairi H."/>
            <person name="Gatherer D."/>
        </authorList>
    </citation>
    <scope>NUCLEOTIDE SEQUENCE [LARGE SCALE GENOMIC DNA]</scope>
    <source>
        <strain evidence="3 4">C119</strain>
    </source>
</reference>
<name>A0A836HTD0_9TRYP</name>
<dbReference type="KEGG" id="phet:94289166"/>
<organism evidence="3 4">
    <name type="scientific">Porcisia hertigi</name>
    <dbReference type="NCBI Taxonomy" id="2761500"/>
    <lineage>
        <taxon>Eukaryota</taxon>
        <taxon>Discoba</taxon>
        <taxon>Euglenozoa</taxon>
        <taxon>Kinetoplastea</taxon>
        <taxon>Metakinetoplastina</taxon>
        <taxon>Trypanosomatida</taxon>
        <taxon>Trypanosomatidae</taxon>
        <taxon>Leishmaniinae</taxon>
        <taxon>Porcisia</taxon>
    </lineage>
</organism>
<feature type="transmembrane region" description="Helical" evidence="2">
    <location>
        <begin position="160"/>
        <end position="180"/>
    </location>
</feature>
<evidence type="ECO:0000256" key="2">
    <source>
        <dbReference type="SAM" id="Phobius"/>
    </source>
</evidence>
<feature type="region of interest" description="Disordered" evidence="1">
    <location>
        <begin position="40"/>
        <end position="66"/>
    </location>
</feature>
<protein>
    <submittedName>
        <fullName evidence="3">Uncharacterized protein</fullName>
    </submittedName>
</protein>
<evidence type="ECO:0000313" key="4">
    <source>
        <dbReference type="Proteomes" id="UP000674318"/>
    </source>
</evidence>
<evidence type="ECO:0000256" key="1">
    <source>
        <dbReference type="SAM" id="MobiDB-lite"/>
    </source>
</evidence>